<proteinExistence type="predicted"/>
<dbReference type="EMBL" id="FIZX01000001">
    <property type="protein sequence ID" value="CZF78386.1"/>
    <property type="molecule type" value="Genomic_DNA"/>
</dbReference>
<gene>
    <name evidence="1" type="ORF">GCE9029_00806</name>
</gene>
<organism evidence="1 2">
    <name type="scientific">Grimontia celer</name>
    <dbReference type="NCBI Taxonomy" id="1796497"/>
    <lineage>
        <taxon>Bacteria</taxon>
        <taxon>Pseudomonadati</taxon>
        <taxon>Pseudomonadota</taxon>
        <taxon>Gammaproteobacteria</taxon>
        <taxon>Vibrionales</taxon>
        <taxon>Vibrionaceae</taxon>
        <taxon>Grimontia</taxon>
    </lineage>
</organism>
<evidence type="ECO:0000313" key="2">
    <source>
        <dbReference type="Proteomes" id="UP000071641"/>
    </source>
</evidence>
<accession>A0A128EWJ1</accession>
<dbReference type="AlphaFoldDB" id="A0A128EWJ1"/>
<name>A0A128EWJ1_9GAMM</name>
<evidence type="ECO:0000313" key="1">
    <source>
        <dbReference type="EMBL" id="CZF78386.1"/>
    </source>
</evidence>
<dbReference type="Proteomes" id="UP000071641">
    <property type="component" value="Unassembled WGS sequence"/>
</dbReference>
<keyword evidence="2" id="KW-1185">Reference proteome</keyword>
<sequence length="76" mass="8561">MDSPVRQTSARLLKMGFGLPLYIRPFTDSRHGPDDITRLQCPFLLNKLALEGINVPAVLTGSLQMVLTYPHQLRLQ</sequence>
<reference evidence="2" key="1">
    <citation type="submission" date="2016-02" db="EMBL/GenBank/DDBJ databases">
        <authorList>
            <person name="Rodrigo-Torres Lidia"/>
            <person name="Arahal R.David."/>
        </authorList>
    </citation>
    <scope>NUCLEOTIDE SEQUENCE [LARGE SCALE GENOMIC DNA]</scope>
    <source>
        <strain evidence="2">CECT 9029</strain>
    </source>
</reference>
<protein>
    <submittedName>
        <fullName evidence="1">Uncharacterized protein</fullName>
    </submittedName>
</protein>